<evidence type="ECO:0000259" key="3">
    <source>
        <dbReference type="PROSITE" id="PS50026"/>
    </source>
</evidence>
<keyword evidence="2" id="KW-0732">Signal</keyword>
<evidence type="ECO:0000256" key="1">
    <source>
        <dbReference type="PROSITE-ProRule" id="PRU00076"/>
    </source>
</evidence>
<dbReference type="PROSITE" id="PS50231">
    <property type="entry name" value="RICIN_B_LECTIN"/>
    <property type="match status" value="2"/>
</dbReference>
<dbReference type="SMART" id="SM00458">
    <property type="entry name" value="RICIN"/>
    <property type="match status" value="2"/>
</dbReference>
<dbReference type="EMBL" id="JAKCXM010000664">
    <property type="protein sequence ID" value="KAJ0392322.1"/>
    <property type="molecule type" value="Genomic_DNA"/>
</dbReference>
<dbReference type="InterPro" id="IPR035992">
    <property type="entry name" value="Ricin_B-like_lectins"/>
</dbReference>
<sequence>MNSMTAWTMGLVTTALMLFAAAPVLAQSNRLEVMLLTTWGDSLLRFDFSGNSYGVKFGRKDSTSANQKWIVDDTTNTIRSPDDFCITANPGWNWENDLMVYMASCGSLPNFQRWVRRPEGTFQVTLYKDGGQRTYCLDADAGTRPNLNIIHGWECAAPSNPNPNQVWRIFYPGYQIKAGGRCLALGADNTNREDVQLKACENTPLQMWKYDFQNARLRLGDPASKMCVDSWPVGESGGVHVWECTDGLENQQVDFKLTRVNAPGSISGLFFLRDTDNCLTVDEAHSKLTTTSCSQATVFELGTDLPGDLCGGKNCQNGGTCVFGRCRCPESAFGNECEDVGQRIRIRASNGLFLTVDKSKYGLEFALVDGQNRQQVWMYYPKSGLVKATGRRMCVEAQGDHLTLNVCRPNEGNQVWDFDVSSGRFKLRNGNGYDVA</sequence>
<dbReference type="InterPro" id="IPR000742">
    <property type="entry name" value="EGF"/>
</dbReference>
<feature type="signal peptide" evidence="2">
    <location>
        <begin position="1"/>
        <end position="26"/>
    </location>
</feature>
<gene>
    <name evidence="4" type="ORF">P43SY_001460</name>
</gene>
<evidence type="ECO:0000313" key="5">
    <source>
        <dbReference type="Proteomes" id="UP001209570"/>
    </source>
</evidence>
<feature type="domain" description="EGF-like" evidence="3">
    <location>
        <begin position="306"/>
        <end position="338"/>
    </location>
</feature>
<keyword evidence="5" id="KW-1185">Reference proteome</keyword>
<dbReference type="Gene3D" id="2.80.10.50">
    <property type="match status" value="3"/>
</dbReference>
<dbReference type="InterPro" id="IPR000772">
    <property type="entry name" value="Ricin_B_lectin"/>
</dbReference>
<dbReference type="CDD" id="cd00161">
    <property type="entry name" value="beta-trefoil_Ricin-like"/>
    <property type="match status" value="2"/>
</dbReference>
<dbReference type="SUPFAM" id="SSF50370">
    <property type="entry name" value="Ricin B-like lectins"/>
    <property type="match status" value="3"/>
</dbReference>
<reference evidence="4" key="1">
    <citation type="submission" date="2021-12" db="EMBL/GenBank/DDBJ databases">
        <title>Prjna785345.</title>
        <authorList>
            <person name="Rujirawat T."/>
            <person name="Krajaejun T."/>
        </authorList>
    </citation>
    <scope>NUCLEOTIDE SEQUENCE</scope>
    <source>
        <strain evidence="4">Pi057C3</strain>
    </source>
</reference>
<name>A0AAD5Q282_PYTIN</name>
<feature type="chain" id="PRO_5041901589" description="EGF-like domain-containing protein" evidence="2">
    <location>
        <begin position="27"/>
        <end position="436"/>
    </location>
</feature>
<proteinExistence type="predicted"/>
<dbReference type="PROSITE" id="PS50026">
    <property type="entry name" value="EGF_3"/>
    <property type="match status" value="1"/>
</dbReference>
<evidence type="ECO:0000256" key="2">
    <source>
        <dbReference type="SAM" id="SignalP"/>
    </source>
</evidence>
<comment type="caution">
    <text evidence="4">The sequence shown here is derived from an EMBL/GenBank/DDBJ whole genome shotgun (WGS) entry which is preliminary data.</text>
</comment>
<organism evidence="4 5">
    <name type="scientific">Pythium insidiosum</name>
    <name type="common">Pythiosis disease agent</name>
    <dbReference type="NCBI Taxonomy" id="114742"/>
    <lineage>
        <taxon>Eukaryota</taxon>
        <taxon>Sar</taxon>
        <taxon>Stramenopiles</taxon>
        <taxon>Oomycota</taxon>
        <taxon>Peronosporomycetes</taxon>
        <taxon>Pythiales</taxon>
        <taxon>Pythiaceae</taxon>
        <taxon>Pythium</taxon>
    </lineage>
</organism>
<evidence type="ECO:0000313" key="4">
    <source>
        <dbReference type="EMBL" id="KAJ0392322.1"/>
    </source>
</evidence>
<feature type="disulfide bond" evidence="1">
    <location>
        <begin position="328"/>
        <end position="337"/>
    </location>
</feature>
<keyword evidence="1" id="KW-1015">Disulfide bond</keyword>
<keyword evidence="1" id="KW-0245">EGF-like domain</keyword>
<protein>
    <recommendedName>
        <fullName evidence="3">EGF-like domain-containing protein</fullName>
    </recommendedName>
</protein>
<dbReference type="AlphaFoldDB" id="A0AAD5Q282"/>
<dbReference type="Pfam" id="PF00652">
    <property type="entry name" value="Ricin_B_lectin"/>
    <property type="match status" value="1"/>
</dbReference>
<dbReference type="PROSITE" id="PS00022">
    <property type="entry name" value="EGF_1"/>
    <property type="match status" value="1"/>
</dbReference>
<dbReference type="Proteomes" id="UP001209570">
    <property type="component" value="Unassembled WGS sequence"/>
</dbReference>
<accession>A0AAD5Q282</accession>
<comment type="caution">
    <text evidence="1">Lacks conserved residue(s) required for the propagation of feature annotation.</text>
</comment>